<dbReference type="Gene3D" id="3.40.50.300">
    <property type="entry name" value="P-loop containing nucleotide triphosphate hydrolases"/>
    <property type="match status" value="1"/>
</dbReference>
<gene>
    <name evidence="1" type="ORF">FHU39_000172</name>
</gene>
<accession>A0A839MXR7</accession>
<dbReference type="Pfam" id="PF13469">
    <property type="entry name" value="Sulfotransfer_3"/>
    <property type="match status" value="1"/>
</dbReference>
<reference evidence="1 2" key="1">
    <citation type="submission" date="2020-08" db="EMBL/GenBank/DDBJ databases">
        <title>Sequencing the genomes of 1000 actinobacteria strains.</title>
        <authorList>
            <person name="Klenk H.-P."/>
        </authorList>
    </citation>
    <scope>NUCLEOTIDE SEQUENCE [LARGE SCALE GENOMIC DNA]</scope>
    <source>
        <strain evidence="1 2">DSM 105369</strain>
    </source>
</reference>
<dbReference type="InterPro" id="IPR027417">
    <property type="entry name" value="P-loop_NTPase"/>
</dbReference>
<name>A0A839MXR7_9MICO</name>
<evidence type="ECO:0000313" key="2">
    <source>
        <dbReference type="Proteomes" id="UP000559182"/>
    </source>
</evidence>
<sequence length="297" mass="33132">MSTRRIILIGAARSGTKIIRDSLANATDIGSVPYDINFVWRYGNESMPDDTLSDVTASVATRRFITKYVDRYANNGVVLEKTVSNSLRIPFVQQIFPDATFIHLIRDGIDAIGSTRSQWLAPTDKAYMLRKLRHFPPRLLPSYGRKFAMGLLARQNREAPRATWGVRYAGIDEDLKRDGLLVACAQQWRYSVESALTALDNLDLKVINVRYEELVAHPGTVLGNLAKDLDLSAHPSVLGGVESRVTDENVGKGSRQLSREELIAIGPIVDPTLERLGYKKVVERIRDDHASNAMDIP</sequence>
<dbReference type="SUPFAM" id="SSF52540">
    <property type="entry name" value="P-loop containing nucleoside triphosphate hydrolases"/>
    <property type="match status" value="1"/>
</dbReference>
<evidence type="ECO:0008006" key="3">
    <source>
        <dbReference type="Google" id="ProtNLM"/>
    </source>
</evidence>
<dbReference type="Proteomes" id="UP000559182">
    <property type="component" value="Unassembled WGS sequence"/>
</dbReference>
<keyword evidence="2" id="KW-1185">Reference proteome</keyword>
<dbReference type="EMBL" id="JACHVQ010000001">
    <property type="protein sequence ID" value="MBB2890188.1"/>
    <property type="molecule type" value="Genomic_DNA"/>
</dbReference>
<proteinExistence type="predicted"/>
<evidence type="ECO:0000313" key="1">
    <source>
        <dbReference type="EMBL" id="MBB2890188.1"/>
    </source>
</evidence>
<dbReference type="AlphaFoldDB" id="A0A839MXR7"/>
<organism evidence="1 2">
    <name type="scientific">Flexivirga oryzae</name>
    <dbReference type="NCBI Taxonomy" id="1794944"/>
    <lineage>
        <taxon>Bacteria</taxon>
        <taxon>Bacillati</taxon>
        <taxon>Actinomycetota</taxon>
        <taxon>Actinomycetes</taxon>
        <taxon>Micrococcales</taxon>
        <taxon>Dermacoccaceae</taxon>
        <taxon>Flexivirga</taxon>
    </lineage>
</organism>
<protein>
    <recommendedName>
        <fullName evidence="3">Sulfotransferase</fullName>
    </recommendedName>
</protein>
<comment type="caution">
    <text evidence="1">The sequence shown here is derived from an EMBL/GenBank/DDBJ whole genome shotgun (WGS) entry which is preliminary data.</text>
</comment>
<dbReference type="RefSeq" id="WP_183318093.1">
    <property type="nucleotide sequence ID" value="NZ_JACHVQ010000001.1"/>
</dbReference>